<dbReference type="InterPro" id="IPR016186">
    <property type="entry name" value="C-type_lectin-like/link_sf"/>
</dbReference>
<dbReference type="Gene3D" id="3.10.100.10">
    <property type="entry name" value="Mannose-Binding Protein A, subunit A"/>
    <property type="match status" value="1"/>
</dbReference>
<evidence type="ECO:0000259" key="2">
    <source>
        <dbReference type="PROSITE" id="PS50041"/>
    </source>
</evidence>
<dbReference type="Ensembl" id="ENSORLT00000027595.1">
    <property type="protein sequence ID" value="ENSORLP00000036969.1"/>
    <property type="gene ID" value="ENSORLG00000025174.1"/>
</dbReference>
<dbReference type="InterPro" id="IPR016187">
    <property type="entry name" value="CTDL_fold"/>
</dbReference>
<dbReference type="InterPro" id="IPR001304">
    <property type="entry name" value="C-type_lectin-like"/>
</dbReference>
<accession>A0A3B3HYT6</accession>
<dbReference type="SUPFAM" id="SSF56436">
    <property type="entry name" value="C-type lectin-like"/>
    <property type="match status" value="1"/>
</dbReference>
<dbReference type="Pfam" id="PF00059">
    <property type="entry name" value="Lectin_C"/>
    <property type="match status" value="1"/>
</dbReference>
<dbReference type="PROSITE" id="PS50041">
    <property type="entry name" value="C_TYPE_LECTIN_2"/>
    <property type="match status" value="1"/>
</dbReference>
<organism evidence="3 4">
    <name type="scientific">Oryzias latipes</name>
    <name type="common">Japanese rice fish</name>
    <name type="synonym">Japanese killifish</name>
    <dbReference type="NCBI Taxonomy" id="8090"/>
    <lineage>
        <taxon>Eukaryota</taxon>
        <taxon>Metazoa</taxon>
        <taxon>Chordata</taxon>
        <taxon>Craniata</taxon>
        <taxon>Vertebrata</taxon>
        <taxon>Euteleostomi</taxon>
        <taxon>Actinopterygii</taxon>
        <taxon>Neopterygii</taxon>
        <taxon>Teleostei</taxon>
        <taxon>Neoteleostei</taxon>
        <taxon>Acanthomorphata</taxon>
        <taxon>Ovalentaria</taxon>
        <taxon>Atherinomorphae</taxon>
        <taxon>Beloniformes</taxon>
        <taxon>Adrianichthyidae</taxon>
        <taxon>Oryziinae</taxon>
        <taxon>Oryzias</taxon>
    </lineage>
</organism>
<dbReference type="GeneTree" id="ENSGT00940000163911"/>
<dbReference type="Proteomes" id="UP000001038">
    <property type="component" value="Chromosome 18"/>
</dbReference>
<keyword evidence="1" id="KW-1015">Disulfide bond</keyword>
<dbReference type="InParanoid" id="A0A3B3HYT6"/>
<dbReference type="PANTHER" id="PTHR45784:SF3">
    <property type="entry name" value="C-TYPE LECTIN DOMAIN FAMILY 4 MEMBER K-LIKE-RELATED"/>
    <property type="match status" value="1"/>
</dbReference>
<proteinExistence type="predicted"/>
<name>A0A3B3HYT6_ORYLA</name>
<dbReference type="PANTHER" id="PTHR45784">
    <property type="entry name" value="C-TYPE LECTIN DOMAIN FAMILY 20 MEMBER A-RELATED"/>
    <property type="match status" value="1"/>
</dbReference>
<dbReference type="AlphaFoldDB" id="A0A3B3HYT6"/>
<dbReference type="InterPro" id="IPR018378">
    <property type="entry name" value="C-type_lectin_CS"/>
</dbReference>
<feature type="domain" description="C-type lectin" evidence="2">
    <location>
        <begin position="38"/>
        <end position="149"/>
    </location>
</feature>
<reference evidence="3" key="3">
    <citation type="submission" date="2025-09" db="UniProtKB">
        <authorList>
            <consortium name="Ensembl"/>
        </authorList>
    </citation>
    <scope>IDENTIFICATION</scope>
    <source>
        <strain evidence="3">Hd-rR</strain>
    </source>
</reference>
<dbReference type="PROSITE" id="PS00615">
    <property type="entry name" value="C_TYPE_LECTIN_1"/>
    <property type="match status" value="1"/>
</dbReference>
<reference evidence="3 4" key="1">
    <citation type="journal article" date="2007" name="Nature">
        <title>The medaka draft genome and insights into vertebrate genome evolution.</title>
        <authorList>
            <person name="Kasahara M."/>
            <person name="Naruse K."/>
            <person name="Sasaki S."/>
            <person name="Nakatani Y."/>
            <person name="Qu W."/>
            <person name="Ahsan B."/>
            <person name="Yamada T."/>
            <person name="Nagayasu Y."/>
            <person name="Doi K."/>
            <person name="Kasai Y."/>
            <person name="Jindo T."/>
            <person name="Kobayashi D."/>
            <person name="Shimada A."/>
            <person name="Toyoda A."/>
            <person name="Kuroki Y."/>
            <person name="Fujiyama A."/>
            <person name="Sasaki T."/>
            <person name="Shimizu A."/>
            <person name="Asakawa S."/>
            <person name="Shimizu N."/>
            <person name="Hashimoto S."/>
            <person name="Yang J."/>
            <person name="Lee Y."/>
            <person name="Matsushima K."/>
            <person name="Sugano S."/>
            <person name="Sakaizumi M."/>
            <person name="Narita T."/>
            <person name="Ohishi K."/>
            <person name="Haga S."/>
            <person name="Ohta F."/>
            <person name="Nomoto H."/>
            <person name="Nogata K."/>
            <person name="Morishita T."/>
            <person name="Endo T."/>
            <person name="Shin-I T."/>
            <person name="Takeda H."/>
            <person name="Morishita S."/>
            <person name="Kohara Y."/>
        </authorList>
    </citation>
    <scope>NUCLEOTIDE SEQUENCE [LARGE SCALE GENOMIC DNA]</scope>
    <source>
        <strain evidence="3 4">Hd-rR</strain>
    </source>
</reference>
<evidence type="ECO:0000313" key="4">
    <source>
        <dbReference type="Proteomes" id="UP000001038"/>
    </source>
</evidence>
<keyword evidence="4" id="KW-1185">Reference proteome</keyword>
<reference evidence="3" key="2">
    <citation type="submission" date="2025-08" db="UniProtKB">
        <authorList>
            <consortium name="Ensembl"/>
        </authorList>
    </citation>
    <scope>IDENTIFICATION</scope>
    <source>
        <strain evidence="3">Hd-rR</strain>
    </source>
</reference>
<dbReference type="SMART" id="SM00034">
    <property type="entry name" value="CLECT"/>
    <property type="match status" value="1"/>
</dbReference>
<evidence type="ECO:0000313" key="3">
    <source>
        <dbReference type="Ensembl" id="ENSORLP00000036969.1"/>
    </source>
</evidence>
<sequence length="158" mass="18555">MLQFVQQALINEEQKRLNQIFVFLSDPCCIMTNQFLQYHFIDEDKSWTEAQLYCKNNHTDLATVSSMVDMNRLRQHLGNKKAWIGLQRKASSNRTWQWSQPDVQFNESRDNGWNTDEPNDNGIENCGTLNTNKKWADLSCKCQQPFICYDALRSLKII</sequence>
<protein>
    <recommendedName>
        <fullName evidence="2">C-type lectin domain-containing protein</fullName>
    </recommendedName>
</protein>
<evidence type="ECO:0000256" key="1">
    <source>
        <dbReference type="ARBA" id="ARBA00023157"/>
    </source>
</evidence>